<evidence type="ECO:0000313" key="1">
    <source>
        <dbReference type="EMBL" id="TKJ43326.1"/>
    </source>
</evidence>
<dbReference type="AlphaFoldDB" id="A0A532V807"/>
<name>A0A532V807_UNCT6</name>
<dbReference type="Proteomes" id="UP000317778">
    <property type="component" value="Unassembled WGS sequence"/>
</dbReference>
<reference evidence="1 2" key="1">
    <citation type="submission" date="2017-06" db="EMBL/GenBank/DDBJ databases">
        <title>Novel microbial phyla capable of carbon fixation and sulfur reduction in deep-sea sediments.</title>
        <authorList>
            <person name="Huang J."/>
            <person name="Baker B."/>
            <person name="Wang Y."/>
        </authorList>
    </citation>
    <scope>NUCLEOTIDE SEQUENCE [LARGE SCALE GENOMIC DNA]</scope>
    <source>
        <strain evidence="1">B3_TA06</strain>
    </source>
</reference>
<dbReference type="EMBL" id="NJBO01000005">
    <property type="protein sequence ID" value="TKJ43326.1"/>
    <property type="molecule type" value="Genomic_DNA"/>
</dbReference>
<organism evidence="1 2">
    <name type="scientific">candidate division TA06 bacterium B3_TA06</name>
    <dbReference type="NCBI Taxonomy" id="2012487"/>
    <lineage>
        <taxon>Bacteria</taxon>
        <taxon>Bacteria division TA06</taxon>
    </lineage>
</organism>
<proteinExistence type="predicted"/>
<comment type="caution">
    <text evidence="1">The sequence shown here is derived from an EMBL/GenBank/DDBJ whole genome shotgun (WGS) entry which is preliminary data.</text>
</comment>
<evidence type="ECO:0000313" key="2">
    <source>
        <dbReference type="Proteomes" id="UP000317778"/>
    </source>
</evidence>
<sequence>MAKPKERKPQPNPKEWKWCKHPECMKQAQQLEGFGGVNEQELMREYSELCAIFLEDYCWGHLSNKAEYRVKIQKSIQEGHLLIGRRNDAVVALQSYSLGLFPPSLVEGDKGGGDA</sequence>
<gene>
    <name evidence="1" type="ORF">CEE36_04650</name>
</gene>
<accession>A0A532V807</accession>
<protein>
    <submittedName>
        <fullName evidence="1">Uncharacterized protein</fullName>
    </submittedName>
</protein>